<dbReference type="OrthoDB" id="350535at2"/>
<proteinExistence type="inferred from homology"/>
<accession>A0A095V7Y3</accession>
<keyword evidence="5" id="KW-1185">Reference proteome</keyword>
<dbReference type="PIRSF" id="PIRSF005087">
    <property type="entry name" value="NrdI"/>
    <property type="match status" value="1"/>
</dbReference>
<dbReference type="InterPro" id="IPR020852">
    <property type="entry name" value="RNR_Ib_NrdI_bac"/>
</dbReference>
<comment type="caution">
    <text evidence="4">The sequence shown here is derived from an EMBL/GenBank/DDBJ whole genome shotgun (WGS) entry which is preliminary data.</text>
</comment>
<protein>
    <recommendedName>
        <fullName evidence="3">Protein NrdI</fullName>
    </recommendedName>
</protein>
<comment type="similarity">
    <text evidence="2 3">Belongs to the NrdI family.</text>
</comment>
<evidence type="ECO:0000256" key="3">
    <source>
        <dbReference type="HAMAP-Rule" id="MF_00128"/>
    </source>
</evidence>
<dbReference type="STRING" id="642227.HA49_18600"/>
<name>A0A095V7Y3_9GAMM</name>
<evidence type="ECO:0000313" key="5">
    <source>
        <dbReference type="Proteomes" id="UP000029577"/>
    </source>
</evidence>
<dbReference type="AlphaFoldDB" id="A0A095V7Y3"/>
<dbReference type="SUPFAM" id="SSF52218">
    <property type="entry name" value="Flavoproteins"/>
    <property type="match status" value="1"/>
</dbReference>
<dbReference type="HAMAP" id="MF_00128">
    <property type="entry name" value="NrdI"/>
    <property type="match status" value="1"/>
</dbReference>
<sequence length="135" mass="15061">MFPLIYFSSRSENTHRFVTRLGLEAKRIPLDAPASFEVTQPFLLVVPSYGGGELRGSVPRQVIHFLNSPRYREYLYGVIGTGNRNFGSGYCLAGKIIAQKCGVPCIGNVELMGTPEDLINVRCGVEKLWQQHIQC</sequence>
<evidence type="ECO:0000256" key="1">
    <source>
        <dbReference type="ARBA" id="ARBA00003999"/>
    </source>
</evidence>
<comment type="function">
    <text evidence="1 3">Probably involved in ribonucleotide reductase function.</text>
</comment>
<organism evidence="4 5">
    <name type="scientific">Tatumella morbirosei</name>
    <dbReference type="NCBI Taxonomy" id="642227"/>
    <lineage>
        <taxon>Bacteria</taxon>
        <taxon>Pseudomonadati</taxon>
        <taxon>Pseudomonadota</taxon>
        <taxon>Gammaproteobacteria</taxon>
        <taxon>Enterobacterales</taxon>
        <taxon>Erwiniaceae</taxon>
        <taxon>Tatumella</taxon>
    </lineage>
</organism>
<dbReference type="InterPro" id="IPR029039">
    <property type="entry name" value="Flavoprotein-like_sf"/>
</dbReference>
<dbReference type="PANTHER" id="PTHR37297:SF1">
    <property type="entry name" value="PROTEIN NRDI"/>
    <property type="match status" value="1"/>
</dbReference>
<reference evidence="4" key="1">
    <citation type="submission" date="2014-12" db="EMBL/GenBank/DDBJ databases">
        <title>The draft genome of the Tatumella morbirosei type strain, LMG23360T isolated from pineapple rot.</title>
        <authorList>
            <person name="Smits T.H."/>
            <person name="Palmer M."/>
            <person name="Venter S.N."/>
            <person name="Duffy B."/>
            <person name="Steenkamp E.T."/>
            <person name="Chan W.Y."/>
            <person name="Coutinho T.A."/>
            <person name="Coetzee M.P."/>
            <person name="De Maayer P."/>
        </authorList>
    </citation>
    <scope>NUCLEOTIDE SEQUENCE [LARGE SCALE GENOMIC DNA]</scope>
    <source>
        <strain evidence="4">LMG 23360</strain>
    </source>
</reference>
<gene>
    <name evidence="3 4" type="primary">nrdI</name>
    <name evidence="4" type="ORF">HA49_18600</name>
</gene>
<dbReference type="GO" id="GO:0010181">
    <property type="term" value="F:FMN binding"/>
    <property type="evidence" value="ECO:0007669"/>
    <property type="project" value="InterPro"/>
</dbReference>
<evidence type="ECO:0000256" key="2">
    <source>
        <dbReference type="ARBA" id="ARBA00009942"/>
    </source>
</evidence>
<dbReference type="NCBIfam" id="TIGR00333">
    <property type="entry name" value="nrdI"/>
    <property type="match status" value="1"/>
</dbReference>
<dbReference type="RefSeq" id="WP_038022862.1">
    <property type="nucleotide sequence ID" value="NZ_JPKR02000003.1"/>
</dbReference>
<evidence type="ECO:0000313" key="4">
    <source>
        <dbReference type="EMBL" id="KGD70915.1"/>
    </source>
</evidence>
<dbReference type="Gene3D" id="3.40.50.360">
    <property type="match status" value="1"/>
</dbReference>
<dbReference type="EMBL" id="JPKR02000003">
    <property type="protein sequence ID" value="KGD70915.1"/>
    <property type="molecule type" value="Genomic_DNA"/>
</dbReference>
<dbReference type="PANTHER" id="PTHR37297">
    <property type="entry name" value="PROTEIN NRDI"/>
    <property type="match status" value="1"/>
</dbReference>
<dbReference type="Proteomes" id="UP000029577">
    <property type="component" value="Unassembled WGS sequence"/>
</dbReference>
<dbReference type="InterPro" id="IPR004465">
    <property type="entry name" value="RNR_NrdI"/>
</dbReference>
<dbReference type="Pfam" id="PF07972">
    <property type="entry name" value="Flavodoxin_NdrI"/>
    <property type="match status" value="1"/>
</dbReference>
<dbReference type="eggNOG" id="COG1780">
    <property type="taxonomic scope" value="Bacteria"/>
</dbReference>